<dbReference type="EMBL" id="JAVIJP010000039">
    <property type="protein sequence ID" value="KAL3627138.1"/>
    <property type="molecule type" value="Genomic_DNA"/>
</dbReference>
<evidence type="ECO:0000313" key="3">
    <source>
        <dbReference type="Proteomes" id="UP001632038"/>
    </source>
</evidence>
<dbReference type="Proteomes" id="UP001632038">
    <property type="component" value="Unassembled WGS sequence"/>
</dbReference>
<organism evidence="2 3">
    <name type="scientific">Castilleja foliolosa</name>
    <dbReference type="NCBI Taxonomy" id="1961234"/>
    <lineage>
        <taxon>Eukaryota</taxon>
        <taxon>Viridiplantae</taxon>
        <taxon>Streptophyta</taxon>
        <taxon>Embryophyta</taxon>
        <taxon>Tracheophyta</taxon>
        <taxon>Spermatophyta</taxon>
        <taxon>Magnoliopsida</taxon>
        <taxon>eudicotyledons</taxon>
        <taxon>Gunneridae</taxon>
        <taxon>Pentapetalae</taxon>
        <taxon>asterids</taxon>
        <taxon>lamiids</taxon>
        <taxon>Lamiales</taxon>
        <taxon>Orobanchaceae</taxon>
        <taxon>Pedicularideae</taxon>
        <taxon>Castillejinae</taxon>
        <taxon>Castilleja</taxon>
    </lineage>
</organism>
<keyword evidence="3" id="KW-1185">Reference proteome</keyword>
<name>A0ABD3CC42_9LAMI</name>
<gene>
    <name evidence="2" type="ORF">CASFOL_028501</name>
</gene>
<sequence>MSGKGAKGLLPGKTPASKDKDKDKKKPTSRSSRAGLQGSKKAILEQQCFRGRVTPESVVYNFGTILLDLIISGKHIPPRRRSRRFRASKDAADAVCILS</sequence>
<protein>
    <submittedName>
        <fullName evidence="2">Uncharacterized protein</fullName>
    </submittedName>
</protein>
<proteinExistence type="predicted"/>
<evidence type="ECO:0000313" key="2">
    <source>
        <dbReference type="EMBL" id="KAL3627138.1"/>
    </source>
</evidence>
<reference evidence="3" key="1">
    <citation type="journal article" date="2024" name="IScience">
        <title>Strigolactones Initiate the Formation of Haustorium-like Structures in Castilleja.</title>
        <authorList>
            <person name="Buerger M."/>
            <person name="Peterson D."/>
            <person name="Chory J."/>
        </authorList>
    </citation>
    <scope>NUCLEOTIDE SEQUENCE [LARGE SCALE GENOMIC DNA]</scope>
</reference>
<dbReference type="AlphaFoldDB" id="A0ABD3CC42"/>
<evidence type="ECO:0000256" key="1">
    <source>
        <dbReference type="SAM" id="MobiDB-lite"/>
    </source>
</evidence>
<accession>A0ABD3CC42</accession>
<comment type="caution">
    <text evidence="2">The sequence shown here is derived from an EMBL/GenBank/DDBJ whole genome shotgun (WGS) entry which is preliminary data.</text>
</comment>
<feature type="compositionally biased region" description="Basic and acidic residues" evidence="1">
    <location>
        <begin position="16"/>
        <end position="26"/>
    </location>
</feature>
<feature type="region of interest" description="Disordered" evidence="1">
    <location>
        <begin position="1"/>
        <end position="39"/>
    </location>
</feature>